<reference evidence="1" key="1">
    <citation type="submission" date="2019-08" db="EMBL/GenBank/DDBJ databases">
        <authorList>
            <person name="Kucharzyk K."/>
            <person name="Murdoch R.W."/>
            <person name="Higgins S."/>
            <person name="Loffler F."/>
        </authorList>
    </citation>
    <scope>NUCLEOTIDE SEQUENCE</scope>
</reference>
<accession>A0A644WHD7</accession>
<organism evidence="1">
    <name type="scientific">bioreactor metagenome</name>
    <dbReference type="NCBI Taxonomy" id="1076179"/>
    <lineage>
        <taxon>unclassified sequences</taxon>
        <taxon>metagenomes</taxon>
        <taxon>ecological metagenomes</taxon>
    </lineage>
</organism>
<gene>
    <name evidence="1" type="ORF">SDC9_49551</name>
</gene>
<evidence type="ECO:0000313" key="1">
    <source>
        <dbReference type="EMBL" id="MPM03286.1"/>
    </source>
</evidence>
<sequence>MGIEDLIKTIDTELLYLYETSQNKGNYKIFNFKSALESLGQLMLEEGYSQANTIKASDYISVFNDLCRPLFELPHLHPKVVSCKYYELLKGVKFSEERIDIGITQSHSQSKDSQLNKGDTFDHFFHIDINKWMLNRLSFEEYIYKLLKKKRLNKAFSEGPTLNIAEQFFTVRLSKTQQNYLFEQLKSGGFIAEDSDYNSFCHVFGGNQKPEQFKQLEWLKTKQLLRELLLPLKHSFISFPELKRQVPYYFIKSGRPLQLARNKIIPSTDSDTLKALVDKLTTL</sequence>
<name>A0A644WHD7_9ZZZZ</name>
<dbReference type="EMBL" id="VSSQ01000940">
    <property type="protein sequence ID" value="MPM03286.1"/>
    <property type="molecule type" value="Genomic_DNA"/>
</dbReference>
<comment type="caution">
    <text evidence="1">The sequence shown here is derived from an EMBL/GenBank/DDBJ whole genome shotgun (WGS) entry which is preliminary data.</text>
</comment>
<dbReference type="AlphaFoldDB" id="A0A644WHD7"/>
<protein>
    <submittedName>
        <fullName evidence="1">Uncharacterized protein</fullName>
    </submittedName>
</protein>
<proteinExistence type="predicted"/>